<dbReference type="OrthoDB" id="4187639at2"/>
<proteinExistence type="predicted"/>
<feature type="compositionally biased region" description="Polar residues" evidence="1">
    <location>
        <begin position="77"/>
        <end position="92"/>
    </location>
</feature>
<dbReference type="Proteomes" id="UP000004691">
    <property type="component" value="Unassembled WGS sequence"/>
</dbReference>
<reference evidence="2 3" key="1">
    <citation type="submission" date="2012-01" db="EMBL/GenBank/DDBJ databases">
        <title>Improved High-Quality Draft sequence of Saccharomonospora xinjiangensis XJ-54.</title>
        <authorList>
            <consortium name="US DOE Joint Genome Institute"/>
            <person name="Lucas S."/>
            <person name="Han J."/>
            <person name="Lapidus A."/>
            <person name="Cheng J.-F."/>
            <person name="Goodwin L."/>
            <person name="Pitluck S."/>
            <person name="Peters L."/>
            <person name="Mikhailova N."/>
            <person name="Teshima H."/>
            <person name="Detter J.C."/>
            <person name="Han C."/>
            <person name="Tapia R."/>
            <person name="Land M."/>
            <person name="Hauser L."/>
            <person name="Kyrpides N."/>
            <person name="Ivanova N."/>
            <person name="Pagani I."/>
            <person name="Brambilla E.-M."/>
            <person name="Klenk H.-P."/>
            <person name="Woyke T."/>
        </authorList>
    </citation>
    <scope>NUCLEOTIDE SEQUENCE [LARGE SCALE GENOMIC DNA]</scope>
    <source>
        <strain evidence="2 3">XJ-54</strain>
    </source>
</reference>
<evidence type="ECO:0000313" key="2">
    <source>
        <dbReference type="EMBL" id="EID54297.1"/>
    </source>
</evidence>
<keyword evidence="2" id="KW-0255">Endonuclease</keyword>
<evidence type="ECO:0000313" key="3">
    <source>
        <dbReference type="Proteomes" id="UP000004691"/>
    </source>
</evidence>
<dbReference type="HOGENOM" id="CLU_088903_0_0_11"/>
<dbReference type="eggNOG" id="COG0863">
    <property type="taxonomic scope" value="Bacteria"/>
</dbReference>
<name>I0V2E4_9PSEU</name>
<organism evidence="2 3">
    <name type="scientific">Saccharomonospora xinjiangensis XJ-54</name>
    <dbReference type="NCBI Taxonomy" id="882086"/>
    <lineage>
        <taxon>Bacteria</taxon>
        <taxon>Bacillati</taxon>
        <taxon>Actinomycetota</taxon>
        <taxon>Actinomycetes</taxon>
        <taxon>Pseudonocardiales</taxon>
        <taxon>Pseudonocardiaceae</taxon>
        <taxon>Saccharomonospora</taxon>
    </lineage>
</organism>
<gene>
    <name evidence="2" type="ORF">SacxiDRAFT_2063</name>
</gene>
<dbReference type="Pfam" id="PF09517">
    <property type="entry name" value="RE_Eco29kI"/>
    <property type="match status" value="1"/>
</dbReference>
<dbReference type="GO" id="GO:0004519">
    <property type="term" value="F:endonuclease activity"/>
    <property type="evidence" value="ECO:0007669"/>
    <property type="project" value="UniProtKB-KW"/>
</dbReference>
<evidence type="ECO:0000256" key="1">
    <source>
        <dbReference type="SAM" id="MobiDB-lite"/>
    </source>
</evidence>
<keyword evidence="3" id="KW-1185">Reference proteome</keyword>
<accession>I0V2E4</accession>
<dbReference type="STRING" id="882086.SacxiDRAFT_2063"/>
<sequence>MSAPDVYRPAFFDPLSTEHLTWIICRQFEEQPPVRLDTVMPSFEGPGLYAIYYEGDSCDLYRPLSGLTIPLYVGQSRSTNSATGRTNPSTRPLHSRVHQHRRSIIEGGLPPEEFSVRLLAMPDVHIDLGENGLRVGYQPVWNSVLNGFGSHEQGSTTRRSSRSKWDTVHEGRSRTYGAAKHDRDELIARATEAIRQQVERYNELPWHRTALE</sequence>
<dbReference type="AlphaFoldDB" id="I0V2E4"/>
<dbReference type="InterPro" id="IPR018575">
    <property type="entry name" value="Restrct_endonuc_II_Eco29kI"/>
</dbReference>
<protein>
    <submittedName>
        <fullName evidence="2">Eco29kI restriction endonuclease</fullName>
    </submittedName>
</protein>
<dbReference type="EMBL" id="JH636049">
    <property type="protein sequence ID" value="EID54297.1"/>
    <property type="molecule type" value="Genomic_DNA"/>
</dbReference>
<dbReference type="RefSeq" id="WP_006238447.1">
    <property type="nucleotide sequence ID" value="NZ_JH636049.1"/>
</dbReference>
<keyword evidence="2" id="KW-0378">Hydrolase</keyword>
<feature type="region of interest" description="Disordered" evidence="1">
    <location>
        <begin position="77"/>
        <end position="98"/>
    </location>
</feature>
<keyword evidence="2" id="KW-0540">Nuclease</keyword>